<protein>
    <submittedName>
        <fullName evidence="1">Uncharacterized protein</fullName>
    </submittedName>
</protein>
<sequence length="90" mass="9749">MDPLVHPEEDLSALLVMGPLVLVEDHSAGVAVAMLAVVVQQVPSNRQILGVAMSGLRWAKNLERLASNLENRWVIGALNLESVPILGVWM</sequence>
<name>A0A834VLM2_9PLEO</name>
<dbReference type="AlphaFoldDB" id="A0A834VLM2"/>
<gene>
    <name evidence="1" type="ORF">PtrM4_114160</name>
</gene>
<dbReference type="EMBL" id="NQIK02000006">
    <property type="protein sequence ID" value="KAF7569001.1"/>
    <property type="molecule type" value="Genomic_DNA"/>
</dbReference>
<reference evidence="1 2" key="1">
    <citation type="journal article" date="2018" name="BMC Genomics">
        <title>Comparative genomics of the wheat fungal pathogen Pyrenophora tritici-repentis reveals chromosomal variations and genome plasticity.</title>
        <authorList>
            <person name="Moolhuijzen P."/>
            <person name="See P.T."/>
            <person name="Hane J.K."/>
            <person name="Shi G."/>
            <person name="Liu Z."/>
            <person name="Oliver R.P."/>
            <person name="Moffat C.S."/>
        </authorList>
    </citation>
    <scope>NUCLEOTIDE SEQUENCE [LARGE SCALE GENOMIC DNA]</scope>
    <source>
        <strain evidence="1">M4</strain>
    </source>
</reference>
<dbReference type="GeneID" id="90956952"/>
<evidence type="ECO:0000313" key="1">
    <source>
        <dbReference type="EMBL" id="KAF7569001.1"/>
    </source>
</evidence>
<comment type="caution">
    <text evidence="1">The sequence shown here is derived from an EMBL/GenBank/DDBJ whole genome shotgun (WGS) entry which is preliminary data.</text>
</comment>
<dbReference type="Proteomes" id="UP000245464">
    <property type="component" value="Chromosome 6"/>
</dbReference>
<evidence type="ECO:0000313" key="2">
    <source>
        <dbReference type="Proteomes" id="UP000245464"/>
    </source>
</evidence>
<organism evidence="1 2">
    <name type="scientific">Pyrenophora tritici-repentis</name>
    <dbReference type="NCBI Taxonomy" id="45151"/>
    <lineage>
        <taxon>Eukaryota</taxon>
        <taxon>Fungi</taxon>
        <taxon>Dikarya</taxon>
        <taxon>Ascomycota</taxon>
        <taxon>Pezizomycotina</taxon>
        <taxon>Dothideomycetes</taxon>
        <taxon>Pleosporomycetidae</taxon>
        <taxon>Pleosporales</taxon>
        <taxon>Pleosporineae</taxon>
        <taxon>Pleosporaceae</taxon>
        <taxon>Pyrenophora</taxon>
    </lineage>
</organism>
<accession>A0A834VLM2</accession>
<dbReference type="KEGG" id="ptrr:90956952"/>
<dbReference type="RefSeq" id="XP_065961305.1">
    <property type="nucleotide sequence ID" value="XM_066108120.1"/>
</dbReference>
<proteinExistence type="predicted"/>